<keyword evidence="2 6" id="KW-0313">Glucose metabolism</keyword>
<dbReference type="InterPro" id="IPR036291">
    <property type="entry name" value="NAD(P)-bd_dom_sf"/>
</dbReference>
<keyword evidence="3 6" id="KW-0521">NADP</keyword>
<gene>
    <name evidence="6 9" type="primary">zwf</name>
    <name evidence="9" type="ORF">P0Y55_07740</name>
</gene>
<feature type="binding site" evidence="6">
    <location>
        <begin position="87"/>
        <end position="88"/>
    </location>
    <ligand>
        <name>NADP(+)</name>
        <dbReference type="ChEBI" id="CHEBI:58349"/>
    </ligand>
</feature>
<dbReference type="SUPFAM" id="SSF55347">
    <property type="entry name" value="Glyceraldehyde-3-phosphate dehydrogenase-like, C-terminal domain"/>
    <property type="match status" value="1"/>
</dbReference>
<dbReference type="GO" id="GO:0005829">
    <property type="term" value="C:cytosol"/>
    <property type="evidence" value="ECO:0007669"/>
    <property type="project" value="TreeGrafter"/>
</dbReference>
<dbReference type="NCBIfam" id="TIGR00871">
    <property type="entry name" value="zwf"/>
    <property type="match status" value="1"/>
</dbReference>
<feature type="binding site" evidence="6">
    <location>
        <position position="347"/>
    </location>
    <ligand>
        <name>substrate</name>
    </ligand>
</feature>
<name>A0AA95JBW8_9BACL</name>
<dbReference type="PANTHER" id="PTHR23429:SF0">
    <property type="entry name" value="GLUCOSE-6-PHOSPHATE 1-DEHYDROGENASE"/>
    <property type="match status" value="1"/>
</dbReference>
<evidence type="ECO:0000256" key="4">
    <source>
        <dbReference type="ARBA" id="ARBA00023002"/>
    </source>
</evidence>
<dbReference type="Gene3D" id="3.40.50.720">
    <property type="entry name" value="NAD(P)-binding Rossmann-like Domain"/>
    <property type="match status" value="1"/>
</dbReference>
<feature type="binding site" evidence="6">
    <location>
        <begin position="10"/>
        <end position="17"/>
    </location>
    <ligand>
        <name>NADP(+)</name>
        <dbReference type="ChEBI" id="CHEBI:58349"/>
    </ligand>
</feature>
<evidence type="ECO:0000256" key="2">
    <source>
        <dbReference type="ARBA" id="ARBA00022526"/>
    </source>
</evidence>
<comment type="similarity">
    <text evidence="6">Belongs to the glucose-6-phosphate dehydrogenase family.</text>
</comment>
<dbReference type="Pfam" id="PF02781">
    <property type="entry name" value="G6PD_C"/>
    <property type="match status" value="1"/>
</dbReference>
<dbReference type="PIRSF" id="PIRSF000110">
    <property type="entry name" value="G6PD"/>
    <property type="match status" value="1"/>
</dbReference>
<feature type="binding site" evidence="6">
    <location>
        <position position="180"/>
    </location>
    <ligand>
        <name>substrate</name>
    </ligand>
</feature>
<dbReference type="GO" id="GO:0006006">
    <property type="term" value="P:glucose metabolic process"/>
    <property type="evidence" value="ECO:0007669"/>
    <property type="project" value="UniProtKB-KW"/>
</dbReference>
<dbReference type="PANTHER" id="PTHR23429">
    <property type="entry name" value="GLUCOSE-6-PHOSPHATE 1-DEHYDROGENASE G6PD"/>
    <property type="match status" value="1"/>
</dbReference>
<dbReference type="EMBL" id="CP119317">
    <property type="protein sequence ID" value="WEK55928.1"/>
    <property type="molecule type" value="Genomic_DNA"/>
</dbReference>
<evidence type="ECO:0000256" key="6">
    <source>
        <dbReference type="HAMAP-Rule" id="MF_00966"/>
    </source>
</evidence>
<dbReference type="HAMAP" id="MF_00966">
    <property type="entry name" value="G6PD"/>
    <property type="match status" value="1"/>
</dbReference>
<feature type="binding site" evidence="6">
    <location>
        <position position="44"/>
    </location>
    <ligand>
        <name>NADP(+)</name>
        <dbReference type="ChEBI" id="CHEBI:58349"/>
    </ligand>
</feature>
<feature type="domain" description="Glucose-6-phosphate dehydrogenase C-terminal" evidence="8">
    <location>
        <begin position="193"/>
        <end position="485"/>
    </location>
</feature>
<comment type="function">
    <text evidence="6">Catalyzes the oxidation of glucose 6-phosphate to 6-phosphogluconolactone.</text>
</comment>
<evidence type="ECO:0000256" key="1">
    <source>
        <dbReference type="ARBA" id="ARBA00004937"/>
    </source>
</evidence>
<dbReference type="GO" id="GO:0004345">
    <property type="term" value="F:glucose-6-phosphate dehydrogenase activity"/>
    <property type="evidence" value="ECO:0007669"/>
    <property type="project" value="UniProtKB-UniRule"/>
</dbReference>
<feature type="binding site" evidence="6">
    <location>
        <position position="237"/>
    </location>
    <ligand>
        <name>substrate</name>
    </ligand>
</feature>
<feature type="domain" description="Glucose-6-phosphate dehydrogenase NAD-binding" evidence="7">
    <location>
        <begin position="7"/>
        <end position="188"/>
    </location>
</feature>
<feature type="active site" description="Proton acceptor" evidence="6">
    <location>
        <position position="242"/>
    </location>
</feature>
<comment type="pathway">
    <text evidence="1 6">Carbohydrate degradation; pentose phosphate pathway; D-ribulose 5-phosphate from D-glucose 6-phosphate (oxidative stage): step 1/3.</text>
</comment>
<dbReference type="SUPFAM" id="SSF51735">
    <property type="entry name" value="NAD(P)-binding Rossmann-fold domains"/>
    <property type="match status" value="1"/>
</dbReference>
<evidence type="ECO:0000256" key="3">
    <source>
        <dbReference type="ARBA" id="ARBA00022857"/>
    </source>
</evidence>
<dbReference type="Pfam" id="PF00479">
    <property type="entry name" value="G6PD_N"/>
    <property type="match status" value="1"/>
</dbReference>
<comment type="catalytic activity">
    <reaction evidence="6">
        <text>D-glucose 6-phosphate + NADP(+) = 6-phospho-D-glucono-1,5-lactone + NADPH + H(+)</text>
        <dbReference type="Rhea" id="RHEA:15841"/>
        <dbReference type="ChEBI" id="CHEBI:15378"/>
        <dbReference type="ChEBI" id="CHEBI:57783"/>
        <dbReference type="ChEBI" id="CHEBI:57955"/>
        <dbReference type="ChEBI" id="CHEBI:58349"/>
        <dbReference type="ChEBI" id="CHEBI:61548"/>
        <dbReference type="EC" id="1.1.1.49"/>
    </reaction>
</comment>
<evidence type="ECO:0000313" key="10">
    <source>
        <dbReference type="Proteomes" id="UP001178662"/>
    </source>
</evidence>
<keyword evidence="4 6" id="KW-0560">Oxidoreductase</keyword>
<reference evidence="9" key="1">
    <citation type="submission" date="2023-03" db="EMBL/GenBank/DDBJ databases">
        <title>Andean soil-derived lignocellulolytic bacterial consortium as a source of novel taxa and putative plastic-active enzymes.</title>
        <authorList>
            <person name="Diaz-Garcia L."/>
            <person name="Chuvochina M."/>
            <person name="Feuerriegel G."/>
            <person name="Bunk B."/>
            <person name="Sproer C."/>
            <person name="Streit W.R."/>
            <person name="Rodriguez L.M."/>
            <person name="Overmann J."/>
            <person name="Jimenez D.J."/>
        </authorList>
    </citation>
    <scope>NUCLEOTIDE SEQUENCE</scope>
    <source>
        <strain evidence="9">MAG 2441</strain>
    </source>
</reference>
<evidence type="ECO:0000313" key="9">
    <source>
        <dbReference type="EMBL" id="WEK55928.1"/>
    </source>
</evidence>
<dbReference type="GO" id="GO:0050661">
    <property type="term" value="F:NADP binding"/>
    <property type="evidence" value="ECO:0007669"/>
    <property type="project" value="UniProtKB-UniRule"/>
</dbReference>
<dbReference type="AlphaFoldDB" id="A0AA95JBW8"/>
<keyword evidence="10" id="KW-1185">Reference proteome</keyword>
<organism evidence="9 10">
    <name type="scientific">Candidatus Cohnella colombiensis</name>
    <dbReference type="NCBI Taxonomy" id="3121368"/>
    <lineage>
        <taxon>Bacteria</taxon>
        <taxon>Bacillati</taxon>
        <taxon>Bacillota</taxon>
        <taxon>Bacilli</taxon>
        <taxon>Bacillales</taxon>
        <taxon>Paenibacillaceae</taxon>
        <taxon>Cohnella</taxon>
    </lineage>
</organism>
<feature type="binding site" evidence="6">
    <location>
        <position position="184"/>
    </location>
    <ligand>
        <name>substrate</name>
    </ligand>
</feature>
<feature type="binding site" evidence="6">
    <location>
        <position position="342"/>
    </location>
    <ligand>
        <name>substrate</name>
    </ligand>
</feature>
<dbReference type="InterPro" id="IPR022675">
    <property type="entry name" value="G6P_DH_C"/>
</dbReference>
<sequence length="508" mass="57976">MEPTTFILFGATGDLAKRKIYPALYNLFIDGKLPQAFSLVGLGRREWTDETFQANVEHSLHQFSRRNAKDAGLVNRFLSAFRYSVLDIGHKDDYRKLSELIKQREDELQMPPNRLYYLSVGPEYFETIAANIQDSELGSANGSKRLVIEKPFGYDLQSARNLNEKLSKAFAEDEIYRIDHYLGKPIVQKLESLQQANPVIQAIWTNKYIANVQITANESVGVEERAGYYDHVGALRDMFQNHMLQLLMMTAIHVPHGSTSEQVRFKKKKVMEAVELLQREDVSAHIIRGQYKEGSIQGKPVIGYTSEPGISPTSMNDTFIAAKLMIDNSYWRGVPFYIRTGKRMKQKSTRIVVEFREPLEQNLSTNGERIEPNLLVIEISPNESMTLQLNTKNPGHNVAFKPIHLDLHSKQENSPEAYENLIHDALQGDGTFFAHWDEVELSWQWVQPILDAFAENSVPLHPYAAGTYGPAASDELLAKDGYHWWFDEQPTQNNEIKEGVQYAYSTNN</sequence>
<dbReference type="Proteomes" id="UP001178662">
    <property type="component" value="Chromosome"/>
</dbReference>
<dbReference type="PRINTS" id="PR00079">
    <property type="entry name" value="G6PDHDRGNASE"/>
</dbReference>
<accession>A0AA95JBW8</accession>
<evidence type="ECO:0000259" key="8">
    <source>
        <dbReference type="Pfam" id="PF02781"/>
    </source>
</evidence>
<evidence type="ECO:0000259" key="7">
    <source>
        <dbReference type="Pfam" id="PF00479"/>
    </source>
</evidence>
<proteinExistence type="inferred from homology"/>
<dbReference type="GO" id="GO:0009051">
    <property type="term" value="P:pentose-phosphate shunt, oxidative branch"/>
    <property type="evidence" value="ECO:0007669"/>
    <property type="project" value="TreeGrafter"/>
</dbReference>
<dbReference type="Gene3D" id="3.30.360.10">
    <property type="entry name" value="Dihydrodipicolinate Reductase, domain 2"/>
    <property type="match status" value="1"/>
</dbReference>
<feature type="binding site" evidence="6">
    <location>
        <position position="150"/>
    </location>
    <ligand>
        <name>NADP(+)</name>
        <dbReference type="ChEBI" id="CHEBI:58349"/>
    </ligand>
</feature>
<dbReference type="EC" id="1.1.1.49" evidence="6"/>
<evidence type="ECO:0000256" key="5">
    <source>
        <dbReference type="ARBA" id="ARBA00023277"/>
    </source>
</evidence>
<keyword evidence="5 6" id="KW-0119">Carbohydrate metabolism</keyword>
<feature type="binding site" evidence="6">
    <location>
        <position position="218"/>
    </location>
    <ligand>
        <name>substrate</name>
    </ligand>
</feature>
<dbReference type="InterPro" id="IPR001282">
    <property type="entry name" value="G6P_DH"/>
</dbReference>
<dbReference type="InterPro" id="IPR022674">
    <property type="entry name" value="G6P_DH_NAD-bd"/>
</dbReference>
<protein>
    <recommendedName>
        <fullName evidence="6">Glucose-6-phosphate 1-dehydrogenase</fullName>
        <shortName evidence="6">G6PD</shortName>
        <ecNumber evidence="6">1.1.1.49</ecNumber>
    </recommendedName>
</protein>